<gene>
    <name evidence="3" type="ORF">OLMES_0928</name>
</gene>
<dbReference type="Proteomes" id="UP000196027">
    <property type="component" value="Chromosome"/>
</dbReference>
<protein>
    <submittedName>
        <fullName evidence="3">Uncharacterized protein</fullName>
    </submittedName>
</protein>
<dbReference type="InterPro" id="IPR011049">
    <property type="entry name" value="Serralysin-like_metalloprot_C"/>
</dbReference>
<organism evidence="3 4">
    <name type="scientific">Oleiphilus messinensis</name>
    <dbReference type="NCBI Taxonomy" id="141451"/>
    <lineage>
        <taxon>Bacteria</taxon>
        <taxon>Pseudomonadati</taxon>
        <taxon>Pseudomonadota</taxon>
        <taxon>Gammaproteobacteria</taxon>
        <taxon>Oceanospirillales</taxon>
        <taxon>Oleiphilaceae</taxon>
        <taxon>Oleiphilus</taxon>
    </lineage>
</organism>
<evidence type="ECO:0000313" key="3">
    <source>
        <dbReference type="EMBL" id="ARU55015.1"/>
    </source>
</evidence>
<dbReference type="InterPro" id="IPR049804">
    <property type="entry name" value="Choice_anch_L"/>
</dbReference>
<dbReference type="KEGG" id="ome:OLMES_0928"/>
<dbReference type="SUPFAM" id="SSF51120">
    <property type="entry name" value="beta-Roll"/>
    <property type="match status" value="1"/>
</dbReference>
<feature type="compositionally biased region" description="Polar residues" evidence="2">
    <location>
        <begin position="65"/>
        <end position="74"/>
    </location>
</feature>
<reference evidence="3 4" key="1">
    <citation type="submission" date="2017-05" db="EMBL/GenBank/DDBJ databases">
        <title>Genomic insights into alkan degradation activity of Oleiphilus messinensis.</title>
        <authorList>
            <person name="Kozyavkin S.A."/>
            <person name="Slesarev A.I."/>
            <person name="Golyshin P.N."/>
            <person name="Korzhenkov A."/>
            <person name="Golyshina O.N."/>
            <person name="Toshchakov S.V."/>
        </authorList>
    </citation>
    <scope>NUCLEOTIDE SEQUENCE [LARGE SCALE GENOMIC DNA]</scope>
    <source>
        <strain evidence="3 4">ME102</strain>
    </source>
</reference>
<dbReference type="Pfam" id="PF00353">
    <property type="entry name" value="HemolysinCabind"/>
    <property type="match status" value="1"/>
</dbReference>
<dbReference type="AlphaFoldDB" id="A0A1Y0I650"/>
<dbReference type="InterPro" id="IPR001343">
    <property type="entry name" value="Hemolysn_Ca-bd"/>
</dbReference>
<dbReference type="OrthoDB" id="9782229at2"/>
<dbReference type="NCBIfam" id="NF038133">
    <property type="entry name" value="choice_anch_L"/>
    <property type="match status" value="1"/>
</dbReference>
<keyword evidence="1" id="KW-0106">Calcium</keyword>
<accession>A0A1Y0I650</accession>
<name>A0A1Y0I650_9GAMM</name>
<sequence length="750" mass="78440">MAFTSYNPNTHTDLELLDAMFADDSKLVVTSIDLKYGVLSGQTSISFYDGSLDLDVDEGVLLTTGDGTPPTSNTSGSHGGGFSDSSGDSDLDLVAQQAFEGSGETFDATVVTIKFIPQAGAKGILFNLAFGSDEYPEFSDSSFVDVAGVFINGENVALFNNDPTQPLSVIDKNLELGNFRDNQTNDFPIEYDGISTQQTIATAIVPGQENTLKIAIADTGDTAYDSGMFIANLKEIPVGGGGLLLTNIGTDASETIEGNDNNEYIAGGEGHDILSPGAGEDFIDAGDGNDTALLGSGSNQVDGGKGEDKVIYSGTQDNWTISIDSGAVIVTNNLTGDIDTIVNVETIEFNDLTINTQVLFTGEDSSLASIFIGQDNFFEVTDNAVLYGAKGTETVLLTEGAIARMDANIERVEFPNALESYTFSVNGTQSTIWENNLPVAIFRGLNAPATLAFADGSGELSLTGLDTGVFAGVGITSSPAAVAAELNTNDISSTSENGSADDGNENALSNVTRLKAGSRMDISNDTTVIGDTGSEAIQLRGSPTVNIESIIERIELPNALADYEFTQKGATGVTISQNGEDVAIFDSLALTTSVAFSDGSTELSTRGLNDVRLGGVTIPSTPSSLDVELNTLDKSNSSSEVENSSLMEIIVSEEGTADASANDVLFNFDPGNFNYSIEGFGPGDFLDFVNSAEVSYKNTNKTDGLVELTATSDVTGTTTVVTLTGVPNEVDSSVFIMSQFLDYFGSATLL</sequence>
<dbReference type="RefSeq" id="WP_087460162.1">
    <property type="nucleotide sequence ID" value="NZ_CP021425.1"/>
</dbReference>
<feature type="region of interest" description="Disordered" evidence="2">
    <location>
        <begin position="62"/>
        <end position="83"/>
    </location>
</feature>
<evidence type="ECO:0000256" key="1">
    <source>
        <dbReference type="ARBA" id="ARBA00022837"/>
    </source>
</evidence>
<evidence type="ECO:0000313" key="4">
    <source>
        <dbReference type="Proteomes" id="UP000196027"/>
    </source>
</evidence>
<dbReference type="EMBL" id="CP021425">
    <property type="protein sequence ID" value="ARU55015.1"/>
    <property type="molecule type" value="Genomic_DNA"/>
</dbReference>
<evidence type="ECO:0000256" key="2">
    <source>
        <dbReference type="SAM" id="MobiDB-lite"/>
    </source>
</evidence>
<dbReference type="GO" id="GO:0005509">
    <property type="term" value="F:calcium ion binding"/>
    <property type="evidence" value="ECO:0007669"/>
    <property type="project" value="InterPro"/>
</dbReference>
<keyword evidence="4" id="KW-1185">Reference proteome</keyword>
<dbReference type="Gene3D" id="2.150.10.10">
    <property type="entry name" value="Serralysin-like metalloprotease, C-terminal"/>
    <property type="match status" value="1"/>
</dbReference>
<proteinExistence type="predicted"/>